<comment type="caution">
    <text evidence="1">The sequence shown here is derived from an EMBL/GenBank/DDBJ whole genome shotgun (WGS) entry which is preliminary data.</text>
</comment>
<organism evidence="1">
    <name type="scientific">marine sediment metagenome</name>
    <dbReference type="NCBI Taxonomy" id="412755"/>
    <lineage>
        <taxon>unclassified sequences</taxon>
        <taxon>metagenomes</taxon>
        <taxon>ecological metagenomes</taxon>
    </lineage>
</organism>
<name>X0UYV7_9ZZZZ</name>
<protein>
    <submittedName>
        <fullName evidence="1">Uncharacterized protein</fullName>
    </submittedName>
</protein>
<gene>
    <name evidence="1" type="ORF">S01H1_40361</name>
</gene>
<reference evidence="1" key="1">
    <citation type="journal article" date="2014" name="Front. Microbiol.">
        <title>High frequency of phylogenetically diverse reductive dehalogenase-homologous genes in deep subseafloor sedimentary metagenomes.</title>
        <authorList>
            <person name="Kawai M."/>
            <person name="Futagami T."/>
            <person name="Toyoda A."/>
            <person name="Takaki Y."/>
            <person name="Nishi S."/>
            <person name="Hori S."/>
            <person name="Arai W."/>
            <person name="Tsubouchi T."/>
            <person name="Morono Y."/>
            <person name="Uchiyama I."/>
            <person name="Ito T."/>
            <person name="Fujiyama A."/>
            <person name="Inagaki F."/>
            <person name="Takami H."/>
        </authorList>
    </citation>
    <scope>NUCLEOTIDE SEQUENCE</scope>
    <source>
        <strain evidence="1">Expedition CK06-06</strain>
    </source>
</reference>
<proteinExistence type="predicted"/>
<sequence>MSRKRKKKVKAISGDKEVSILATVRELSARDVVNQIGKNIYDAICRTDEHPMFIELKAAEEGMSTGQIEIFPGVYESARKWWPGSVIRELAEKLKPVGRKFAKLFTVHSNDDDRFGENNPEYGRVVAADSEKEDGKEVMTAIAYVDPGDTRDQIRSGEYDTCSIEALVGFAHDGIQWIA</sequence>
<accession>X0UYV7</accession>
<evidence type="ECO:0000313" key="1">
    <source>
        <dbReference type="EMBL" id="GAG05463.1"/>
    </source>
</evidence>
<dbReference type="EMBL" id="BARS01025555">
    <property type="protein sequence ID" value="GAG05463.1"/>
    <property type="molecule type" value="Genomic_DNA"/>
</dbReference>
<dbReference type="AlphaFoldDB" id="X0UYV7"/>
<feature type="non-terminal residue" evidence="1">
    <location>
        <position position="179"/>
    </location>
</feature>